<dbReference type="Gene3D" id="2.160.20.10">
    <property type="entry name" value="Single-stranded right-handed beta-helix, Pectin lyase-like"/>
    <property type="match status" value="1"/>
</dbReference>
<accession>X0SXT3</accession>
<feature type="non-terminal residue" evidence="1">
    <location>
        <position position="415"/>
    </location>
</feature>
<proteinExistence type="predicted"/>
<dbReference type="AlphaFoldDB" id="X0SXT3"/>
<organism evidence="1">
    <name type="scientific">marine sediment metagenome</name>
    <dbReference type="NCBI Taxonomy" id="412755"/>
    <lineage>
        <taxon>unclassified sequences</taxon>
        <taxon>metagenomes</taxon>
        <taxon>ecological metagenomes</taxon>
    </lineage>
</organism>
<dbReference type="InterPro" id="IPR011050">
    <property type="entry name" value="Pectin_lyase_fold/virulence"/>
</dbReference>
<evidence type="ECO:0000313" key="1">
    <source>
        <dbReference type="EMBL" id="GAF68615.1"/>
    </source>
</evidence>
<evidence type="ECO:0008006" key="2">
    <source>
        <dbReference type="Google" id="ProtNLM"/>
    </source>
</evidence>
<dbReference type="EMBL" id="BARS01005110">
    <property type="protein sequence ID" value="GAF68615.1"/>
    <property type="molecule type" value="Genomic_DNA"/>
</dbReference>
<reference evidence="1" key="1">
    <citation type="journal article" date="2014" name="Front. Microbiol.">
        <title>High frequency of phylogenetically diverse reductive dehalogenase-homologous genes in deep subseafloor sedimentary metagenomes.</title>
        <authorList>
            <person name="Kawai M."/>
            <person name="Futagami T."/>
            <person name="Toyoda A."/>
            <person name="Takaki Y."/>
            <person name="Nishi S."/>
            <person name="Hori S."/>
            <person name="Arai W."/>
            <person name="Tsubouchi T."/>
            <person name="Morono Y."/>
            <person name="Uchiyama I."/>
            <person name="Ito T."/>
            <person name="Fujiyama A."/>
            <person name="Inagaki F."/>
            <person name="Takami H."/>
        </authorList>
    </citation>
    <scope>NUCLEOTIDE SEQUENCE</scope>
    <source>
        <strain evidence="1">Expedition CK06-06</strain>
    </source>
</reference>
<dbReference type="SUPFAM" id="SSF51126">
    <property type="entry name" value="Pectin lyase-like"/>
    <property type="match status" value="1"/>
</dbReference>
<dbReference type="InterPro" id="IPR012334">
    <property type="entry name" value="Pectin_lyas_fold"/>
</dbReference>
<protein>
    <recommendedName>
        <fullName evidence="2">Right handed beta helix domain-containing protein</fullName>
    </recommendedName>
</protein>
<gene>
    <name evidence="1" type="ORF">S01H1_10006</name>
</gene>
<sequence>MRTLYIRILLAMSVLSFVTQSTLAGKIIFVDADDSVTNVPNPLTQPNTVLDAASGPWYVASDLSVPSDKILTIEPGTTVYFNQNVRLTVQGQLVAEGTEFERICLTLQPGSSATEWDGIRFEDTSEDNRLCYVDIEHCKGANRSIDLYRCRVLFDNVVWSQTNNTNLQIEQSSAIVRNCVFPENTWMQTVVGHRLLSSDPYLLFENNVFGFNSSPNKDDVLDFTTTGSSVVPRFINNVFLGGGDDALDLDGTNGYVEGNVFMNFHRDFPPSEGEAYGVSTGYDNVYSSNHVIVRNLFINCDHAALVKDQSWINFVNNTIIDCNVGINFDEPSEAGIDPGRGAYLDGNIFWNTPTPLAQYYVNDPTWGTTDITVNRSIIPSGSVPAPFLGEGNIDADPCFADPCNGDYHLQSEAGR</sequence>
<name>X0SXT3_9ZZZZ</name>
<comment type="caution">
    <text evidence="1">The sequence shown here is derived from an EMBL/GenBank/DDBJ whole genome shotgun (WGS) entry which is preliminary data.</text>
</comment>